<evidence type="ECO:0000256" key="2">
    <source>
        <dbReference type="SAM" id="SignalP"/>
    </source>
</evidence>
<evidence type="ECO:0000313" key="5">
    <source>
        <dbReference type="RefSeq" id="XP_026491860.2"/>
    </source>
</evidence>
<dbReference type="SUPFAM" id="SSF53474">
    <property type="entry name" value="alpha/beta-Hydrolases"/>
    <property type="match status" value="1"/>
</dbReference>
<organism evidence="4 5">
    <name type="scientific">Vanessa tameamea</name>
    <name type="common">Kamehameha butterfly</name>
    <dbReference type="NCBI Taxonomy" id="334116"/>
    <lineage>
        <taxon>Eukaryota</taxon>
        <taxon>Metazoa</taxon>
        <taxon>Ecdysozoa</taxon>
        <taxon>Arthropoda</taxon>
        <taxon>Hexapoda</taxon>
        <taxon>Insecta</taxon>
        <taxon>Pterygota</taxon>
        <taxon>Neoptera</taxon>
        <taxon>Endopterygota</taxon>
        <taxon>Lepidoptera</taxon>
        <taxon>Glossata</taxon>
        <taxon>Ditrysia</taxon>
        <taxon>Papilionoidea</taxon>
        <taxon>Nymphalidae</taxon>
        <taxon>Nymphalinae</taxon>
        <taxon>Vanessa</taxon>
    </lineage>
</organism>
<sequence length="559" mass="62010">MLLFVCLCAIAAASAKDAPTVNIRQGVIIGSRVADGNYISFYGIHYGGSTSGENRFMAPTEPPVYPGEYHAVSSDIICAQPSPRGLIGIEDCLVLNIHTKNLTTPKPVIVWLEGEEYQSTSNILYSFKELVEKDVVVVSINYRLSIFGFLCLGVPKAPGNAGLKDVIHGLKWIQSNIAAFGGDPSKVTLIGHGSGAAMVDLITLSPLSRDLVHNAIVLSGSALAPWAMAYDPIGYAQKFGEKLEYTGQTPTELAKLLSTTDINVISSVLNEFEFYNNTPLFAPCIENAKLNPNGTFLSDAPINILRSGNYTDIPYVAGFTDREGTMRAKEAAYNNWLEVMDSSFEDFLTADLVFKTRNDRLNVSKIIREFYFKQRQVNMETIEDFLDFQGDVLILVPVTRGAIERALTSKSEVRMFEFAYRGAKNSDWAYPQIPLTGVRHGGILNHLFNYDLKSNTAKTSIIDRTAHFVQTGIPQPTNSVEWRPMQNSFNLLYLSGGEVQTDIIVYKEEGLGNRNSERTDFWHKLFNEYYQPPRPVSSANNLLSFGIMTLITHIVVTLF</sequence>
<feature type="domain" description="Carboxylesterase type B" evidence="3">
    <location>
        <begin position="18"/>
        <end position="495"/>
    </location>
</feature>
<accession>A0A8B8I4E8</accession>
<proteinExistence type="predicted"/>
<feature type="signal peptide" evidence="2">
    <location>
        <begin position="1"/>
        <end position="15"/>
    </location>
</feature>
<keyword evidence="4" id="KW-1185">Reference proteome</keyword>
<dbReference type="InterPro" id="IPR029058">
    <property type="entry name" value="AB_hydrolase_fold"/>
</dbReference>
<dbReference type="RefSeq" id="XP_026491860.2">
    <property type="nucleotide sequence ID" value="XM_026636075.2"/>
</dbReference>
<protein>
    <submittedName>
        <fullName evidence="5">Venom carboxylesterase-6-like</fullName>
    </submittedName>
</protein>
<dbReference type="GeneID" id="113397651"/>
<keyword evidence="1" id="KW-0325">Glycoprotein</keyword>
<dbReference type="Proteomes" id="UP001652626">
    <property type="component" value="Chromosome 18"/>
</dbReference>
<dbReference type="OrthoDB" id="19653at2759"/>
<keyword evidence="2" id="KW-0732">Signal</keyword>
<name>A0A8B8I4E8_VANTA</name>
<dbReference type="AlphaFoldDB" id="A0A8B8I4E8"/>
<dbReference type="Pfam" id="PF00135">
    <property type="entry name" value="COesterase"/>
    <property type="match status" value="1"/>
</dbReference>
<evidence type="ECO:0000256" key="1">
    <source>
        <dbReference type="ARBA" id="ARBA00023180"/>
    </source>
</evidence>
<dbReference type="InterPro" id="IPR050309">
    <property type="entry name" value="Type-B_Carboxylest/Lipase"/>
</dbReference>
<reference evidence="5" key="1">
    <citation type="submission" date="2025-08" db="UniProtKB">
        <authorList>
            <consortium name="RefSeq"/>
        </authorList>
    </citation>
    <scope>IDENTIFICATION</scope>
    <source>
        <tissue evidence="5">Whole body</tissue>
    </source>
</reference>
<dbReference type="PANTHER" id="PTHR11559">
    <property type="entry name" value="CARBOXYLESTERASE"/>
    <property type="match status" value="1"/>
</dbReference>
<evidence type="ECO:0000313" key="4">
    <source>
        <dbReference type="Proteomes" id="UP001652626"/>
    </source>
</evidence>
<dbReference type="OMA" id="DVICAQP"/>
<dbReference type="Gene3D" id="3.40.50.1820">
    <property type="entry name" value="alpha/beta hydrolase"/>
    <property type="match status" value="1"/>
</dbReference>
<feature type="chain" id="PRO_5045546432" evidence="2">
    <location>
        <begin position="16"/>
        <end position="559"/>
    </location>
</feature>
<dbReference type="InterPro" id="IPR002018">
    <property type="entry name" value="CarbesteraseB"/>
</dbReference>
<gene>
    <name evidence="5" type="primary">LOC113397651</name>
</gene>
<evidence type="ECO:0000259" key="3">
    <source>
        <dbReference type="Pfam" id="PF00135"/>
    </source>
</evidence>